<dbReference type="RefSeq" id="WP_109054201.1">
    <property type="nucleotide sequence ID" value="NZ_QDKJ01000006.1"/>
</dbReference>
<dbReference type="PANTHER" id="PTHR38008">
    <property type="entry name" value="HEMOLYSIN-RELATED"/>
    <property type="match status" value="1"/>
</dbReference>
<proteinExistence type="predicted"/>
<evidence type="ECO:0000313" key="2">
    <source>
        <dbReference type="Proteomes" id="UP000245138"/>
    </source>
</evidence>
<dbReference type="EMBL" id="QDKJ01000006">
    <property type="protein sequence ID" value="PWC12847.1"/>
    <property type="molecule type" value="Genomic_DNA"/>
</dbReference>
<gene>
    <name evidence="1" type="ORF">B4923_10020</name>
</gene>
<reference evidence="1 2" key="1">
    <citation type="submission" date="2018-04" db="EMBL/GenBank/DDBJ databases">
        <title>Brenneria corticis sp.nov.</title>
        <authorList>
            <person name="Li Y."/>
        </authorList>
    </citation>
    <scope>NUCLEOTIDE SEQUENCE [LARGE SCALE GENOMIC DNA]</scope>
    <source>
        <strain evidence="1 2">LMG 27715</strain>
    </source>
</reference>
<accession>A0A2U1TTW4</accession>
<dbReference type="PROSITE" id="PS51257">
    <property type="entry name" value="PROKAR_LIPOPROTEIN"/>
    <property type="match status" value="1"/>
</dbReference>
<dbReference type="Proteomes" id="UP000245138">
    <property type="component" value="Unassembled WGS sequence"/>
</dbReference>
<name>A0A2U1TTW4_9GAMM</name>
<sequence length="97" mass="10178">MKSYQWLFTAAVLLLAGCSNGEKNTAIDKQEPALNEENKSSIVLLKSSTPLDVNCTLIGGTMAVSRQLDGASVGTCQLANGKRCDERAVMNGTCPAG</sequence>
<dbReference type="InterPro" id="IPR005590">
    <property type="entry name" value="DUF333"/>
</dbReference>
<keyword evidence="2" id="KW-1185">Reference proteome</keyword>
<protein>
    <submittedName>
        <fullName evidence="1">DUF333 domain-containing protein</fullName>
    </submittedName>
</protein>
<dbReference type="PANTHER" id="PTHR38008:SF1">
    <property type="entry name" value="DUF333 DOMAIN-CONTAINING PROTEIN"/>
    <property type="match status" value="1"/>
</dbReference>
<organism evidence="1 2">
    <name type="scientific">Brenneria roseae subsp. americana</name>
    <dbReference type="NCBI Taxonomy" id="1508507"/>
    <lineage>
        <taxon>Bacteria</taxon>
        <taxon>Pseudomonadati</taxon>
        <taxon>Pseudomonadota</taxon>
        <taxon>Gammaproteobacteria</taxon>
        <taxon>Enterobacterales</taxon>
        <taxon>Pectobacteriaceae</taxon>
        <taxon>Brenneria</taxon>
    </lineage>
</organism>
<evidence type="ECO:0000313" key="1">
    <source>
        <dbReference type="EMBL" id="PWC12847.1"/>
    </source>
</evidence>
<dbReference type="OrthoDB" id="7065744at2"/>
<comment type="caution">
    <text evidence="1">The sequence shown here is derived from an EMBL/GenBank/DDBJ whole genome shotgun (WGS) entry which is preliminary data.</text>
</comment>
<dbReference type="Pfam" id="PF03891">
    <property type="entry name" value="DUF333"/>
    <property type="match status" value="1"/>
</dbReference>
<dbReference type="AlphaFoldDB" id="A0A2U1TTW4"/>